<keyword evidence="3" id="KW-1185">Reference proteome</keyword>
<comment type="caution">
    <text evidence="2">The sequence shown here is derived from an EMBL/GenBank/DDBJ whole genome shotgun (WGS) entry which is preliminary data.</text>
</comment>
<dbReference type="Proteomes" id="UP001283361">
    <property type="component" value="Unassembled WGS sequence"/>
</dbReference>
<accession>A0AAE1D551</accession>
<name>A0AAE1D551_9GAST</name>
<gene>
    <name evidence="2" type="ORF">RRG08_061440</name>
</gene>
<evidence type="ECO:0000313" key="2">
    <source>
        <dbReference type="EMBL" id="KAK3757155.1"/>
    </source>
</evidence>
<dbReference type="EMBL" id="JAWDGP010005406">
    <property type="protein sequence ID" value="KAK3757155.1"/>
    <property type="molecule type" value="Genomic_DNA"/>
</dbReference>
<feature type="region of interest" description="Disordered" evidence="1">
    <location>
        <begin position="1"/>
        <end position="186"/>
    </location>
</feature>
<evidence type="ECO:0000313" key="3">
    <source>
        <dbReference type="Proteomes" id="UP001283361"/>
    </source>
</evidence>
<feature type="compositionally biased region" description="Acidic residues" evidence="1">
    <location>
        <begin position="112"/>
        <end position="135"/>
    </location>
</feature>
<evidence type="ECO:0000256" key="1">
    <source>
        <dbReference type="SAM" id="MobiDB-lite"/>
    </source>
</evidence>
<organism evidence="2 3">
    <name type="scientific">Elysia crispata</name>
    <name type="common">lettuce slug</name>
    <dbReference type="NCBI Taxonomy" id="231223"/>
    <lineage>
        <taxon>Eukaryota</taxon>
        <taxon>Metazoa</taxon>
        <taxon>Spiralia</taxon>
        <taxon>Lophotrochozoa</taxon>
        <taxon>Mollusca</taxon>
        <taxon>Gastropoda</taxon>
        <taxon>Heterobranchia</taxon>
        <taxon>Euthyneura</taxon>
        <taxon>Panpulmonata</taxon>
        <taxon>Sacoglossa</taxon>
        <taxon>Placobranchoidea</taxon>
        <taxon>Plakobranchidae</taxon>
        <taxon>Elysia</taxon>
    </lineage>
</organism>
<sequence length="186" mass="20801">MSHQDPSLPPVACLREDDVETTTTSPSANPMLHQSETFRDRLNSLGESEDGLFEDDVTDSDEEADSDLNGPEIPMDSDESAYLDYCNREDADYDPYHDEASSSEESMTSISEEGESDDSDENVEDDDDDDDEEEEPLVHERPRTKRVRFFIPSDDEYSEEELGKGDGEKEGCELEALSVEGTHDAS</sequence>
<feature type="compositionally biased region" description="Basic and acidic residues" evidence="1">
    <location>
        <begin position="161"/>
        <end position="172"/>
    </location>
</feature>
<feature type="compositionally biased region" description="Basic and acidic residues" evidence="1">
    <location>
        <begin position="86"/>
        <end position="100"/>
    </location>
</feature>
<dbReference type="AlphaFoldDB" id="A0AAE1D551"/>
<protein>
    <submittedName>
        <fullName evidence="2">Uncharacterized protein</fullName>
    </submittedName>
</protein>
<proteinExistence type="predicted"/>
<reference evidence="2" key="1">
    <citation type="journal article" date="2023" name="G3 (Bethesda)">
        <title>A reference genome for the long-term kleptoplast-retaining sea slug Elysia crispata morphotype clarki.</title>
        <authorList>
            <person name="Eastman K.E."/>
            <person name="Pendleton A.L."/>
            <person name="Shaikh M.A."/>
            <person name="Suttiyut T."/>
            <person name="Ogas R."/>
            <person name="Tomko P."/>
            <person name="Gavelis G."/>
            <person name="Widhalm J.R."/>
            <person name="Wisecaver J.H."/>
        </authorList>
    </citation>
    <scope>NUCLEOTIDE SEQUENCE</scope>
    <source>
        <strain evidence="2">ECLA1</strain>
    </source>
</reference>
<feature type="compositionally biased region" description="Polar residues" evidence="1">
    <location>
        <begin position="21"/>
        <end position="35"/>
    </location>
</feature>
<feature type="compositionally biased region" description="Acidic residues" evidence="1">
    <location>
        <begin position="47"/>
        <end position="66"/>
    </location>
</feature>